<evidence type="ECO:0000256" key="1">
    <source>
        <dbReference type="SAM" id="MobiDB-lite"/>
    </source>
</evidence>
<feature type="compositionally biased region" description="Basic and acidic residues" evidence="1">
    <location>
        <begin position="45"/>
        <end position="81"/>
    </location>
</feature>
<proteinExistence type="predicted"/>
<evidence type="ECO:0000313" key="3">
    <source>
        <dbReference type="Proteomes" id="UP000535501"/>
    </source>
</evidence>
<gene>
    <name evidence="2" type="ORF">HNQ75_004479</name>
</gene>
<comment type="caution">
    <text evidence="2">The sequence shown here is derived from an EMBL/GenBank/DDBJ whole genome shotgun (WGS) entry which is preliminary data.</text>
</comment>
<accession>A0A7W9Z1U6</accession>
<dbReference type="RefSeq" id="WP_183820178.1">
    <property type="nucleotide sequence ID" value="NZ_JACHEJ010000035.1"/>
</dbReference>
<dbReference type="AlphaFoldDB" id="A0A7W9Z1U6"/>
<sequence>MGLPLQQKHRHVECHVQDERVGLEQLLPLRLGGLRGELRFNMDYHREPNDGRNGHLDDPQAHERKSYDYRIPCHRDENQRHADHHHRSESHAASGAPREIAKVMTKRVKGQGTSPAANPAMAPWP</sequence>
<dbReference type="EMBL" id="JACHEJ010000035">
    <property type="protein sequence ID" value="MBB6182490.1"/>
    <property type="molecule type" value="Genomic_DNA"/>
</dbReference>
<protein>
    <submittedName>
        <fullName evidence="2">Uncharacterized protein</fullName>
    </submittedName>
</protein>
<name>A0A7W9Z1U6_9HYPH</name>
<organism evidence="2 3">
    <name type="scientific">Pseudorhizobium flavum</name>
    <dbReference type="NCBI Taxonomy" id="1335061"/>
    <lineage>
        <taxon>Bacteria</taxon>
        <taxon>Pseudomonadati</taxon>
        <taxon>Pseudomonadota</taxon>
        <taxon>Alphaproteobacteria</taxon>
        <taxon>Hyphomicrobiales</taxon>
        <taxon>Rhizobiaceae</taxon>
        <taxon>Rhizobium/Agrobacterium group</taxon>
        <taxon>Pseudorhizobium</taxon>
    </lineage>
</organism>
<reference evidence="2 3" key="1">
    <citation type="submission" date="2020-08" db="EMBL/GenBank/DDBJ databases">
        <title>Genomic Encyclopedia of Type Strains, Phase IV (KMG-IV): sequencing the most valuable type-strain genomes for metagenomic binning, comparative biology and taxonomic classification.</title>
        <authorList>
            <person name="Goeker M."/>
        </authorList>
    </citation>
    <scope>NUCLEOTIDE SEQUENCE [LARGE SCALE GENOMIC DNA]</scope>
    <source>
        <strain evidence="2 3">DSM 102134</strain>
    </source>
</reference>
<evidence type="ECO:0000313" key="2">
    <source>
        <dbReference type="EMBL" id="MBB6182490.1"/>
    </source>
</evidence>
<dbReference type="Proteomes" id="UP000535501">
    <property type="component" value="Unassembled WGS sequence"/>
</dbReference>
<feature type="region of interest" description="Disordered" evidence="1">
    <location>
        <begin position="45"/>
        <end position="125"/>
    </location>
</feature>
<keyword evidence="3" id="KW-1185">Reference proteome</keyword>